<keyword evidence="1" id="KW-1133">Transmembrane helix</keyword>
<gene>
    <name evidence="2" type="ORF">LCGC14_1977720</name>
</gene>
<feature type="non-terminal residue" evidence="2">
    <location>
        <position position="77"/>
    </location>
</feature>
<organism evidence="2">
    <name type="scientific">marine sediment metagenome</name>
    <dbReference type="NCBI Taxonomy" id="412755"/>
    <lineage>
        <taxon>unclassified sequences</taxon>
        <taxon>metagenomes</taxon>
        <taxon>ecological metagenomes</taxon>
    </lineage>
</organism>
<keyword evidence="1" id="KW-0472">Membrane</keyword>
<dbReference type="EMBL" id="LAZR01022070">
    <property type="protein sequence ID" value="KKL83140.1"/>
    <property type="molecule type" value="Genomic_DNA"/>
</dbReference>
<evidence type="ECO:0008006" key="3">
    <source>
        <dbReference type="Google" id="ProtNLM"/>
    </source>
</evidence>
<reference evidence="2" key="1">
    <citation type="journal article" date="2015" name="Nature">
        <title>Complex archaea that bridge the gap between prokaryotes and eukaryotes.</title>
        <authorList>
            <person name="Spang A."/>
            <person name="Saw J.H."/>
            <person name="Jorgensen S.L."/>
            <person name="Zaremba-Niedzwiedzka K."/>
            <person name="Martijn J."/>
            <person name="Lind A.E."/>
            <person name="van Eijk R."/>
            <person name="Schleper C."/>
            <person name="Guy L."/>
            <person name="Ettema T.J."/>
        </authorList>
    </citation>
    <scope>NUCLEOTIDE SEQUENCE</scope>
</reference>
<dbReference type="AlphaFoldDB" id="A0A0F9HN63"/>
<feature type="transmembrane region" description="Helical" evidence="1">
    <location>
        <begin position="20"/>
        <end position="41"/>
    </location>
</feature>
<evidence type="ECO:0000313" key="2">
    <source>
        <dbReference type="EMBL" id="KKL83140.1"/>
    </source>
</evidence>
<accession>A0A0F9HN63</accession>
<protein>
    <recommendedName>
        <fullName evidence="3">Rhomboid family intramembrane serine protease</fullName>
    </recommendedName>
</protein>
<evidence type="ECO:0000256" key="1">
    <source>
        <dbReference type="SAM" id="Phobius"/>
    </source>
</evidence>
<name>A0A0F9HN63_9ZZZZ</name>
<proteinExistence type="predicted"/>
<keyword evidence="1" id="KW-0812">Transmembrane</keyword>
<sequence length="77" mass="8639">MLPLRDENPHPPGYKPKLTILLIIINVVVFFYEVSFTGQFWEFSNVRSAELFFEWGAVPTCITGSSSFISLGGGQQI</sequence>
<comment type="caution">
    <text evidence="2">The sequence shown here is derived from an EMBL/GenBank/DDBJ whole genome shotgun (WGS) entry which is preliminary data.</text>
</comment>